<evidence type="ECO:0000313" key="1">
    <source>
        <dbReference type="EMBL" id="ALT69394.1"/>
    </source>
</evidence>
<dbReference type="OrthoDB" id="75426at2157"/>
<gene>
    <name evidence="1" type="ORF">sm9_1627</name>
</gene>
<name>A0A0U2V4U5_9EURY</name>
<proteinExistence type="predicted"/>
<dbReference type="RefSeq" id="WP_058739631.1">
    <property type="nucleotide sequence ID" value="NZ_CP011266.1"/>
</dbReference>
<dbReference type="AlphaFoldDB" id="A0A0U2V4U5"/>
<sequence length="154" mass="17796">MTFFTNGFVTLQTPKDFDPIPNKGEFVELSLVNPNIPMTIKFSTTPTMAGLPEIKNAMEEQLEANPNIDVQTADFIAINDDIYYMIISSISTKESQIRRNEFMYVQDNNLYSFEFVYPYADAELDDFYLNFIRSMDIKKAKYLLCDEGYKLNDG</sequence>
<dbReference type="EMBL" id="CP011266">
    <property type="protein sequence ID" value="ALT69394.1"/>
    <property type="molecule type" value="Genomic_DNA"/>
</dbReference>
<evidence type="ECO:0000313" key="2">
    <source>
        <dbReference type="Proteomes" id="UP000067738"/>
    </source>
</evidence>
<reference evidence="1 2" key="1">
    <citation type="submission" date="2015-04" db="EMBL/GenBank/DDBJ databases">
        <title>The complete genome sequence of the rumen methanogen Methanobrevibacter millerae SM9.</title>
        <authorList>
            <person name="Leahy S.C."/>
            <person name="Kelly W.J."/>
            <person name="Pacheco D.M."/>
            <person name="Li D."/>
            <person name="Altermann E."/>
            <person name="Attwood G.T."/>
        </authorList>
    </citation>
    <scope>NUCLEOTIDE SEQUENCE [LARGE SCALE GENOMIC DNA]</scope>
    <source>
        <strain evidence="1 2">SM9</strain>
    </source>
</reference>
<dbReference type="Proteomes" id="UP000067738">
    <property type="component" value="Chromosome"/>
</dbReference>
<dbReference type="GeneID" id="26736568"/>
<dbReference type="PATRIC" id="fig|230361.4.peg.1686"/>
<keyword evidence="2" id="KW-1185">Reference proteome</keyword>
<protein>
    <submittedName>
        <fullName evidence="1">Uncharacterized protein</fullName>
    </submittedName>
</protein>
<dbReference type="KEGG" id="mmil:sm9_1627"/>
<accession>A0A0U2V4U5</accession>
<organism evidence="1 2">
    <name type="scientific">Methanobrevibacter millerae</name>
    <dbReference type="NCBI Taxonomy" id="230361"/>
    <lineage>
        <taxon>Archaea</taxon>
        <taxon>Methanobacteriati</taxon>
        <taxon>Methanobacteriota</taxon>
        <taxon>Methanomada group</taxon>
        <taxon>Methanobacteria</taxon>
        <taxon>Methanobacteriales</taxon>
        <taxon>Methanobacteriaceae</taxon>
        <taxon>Methanobrevibacter</taxon>
    </lineage>
</organism>